<evidence type="ECO:0000313" key="2">
    <source>
        <dbReference type="Proteomes" id="UP000091857"/>
    </source>
</evidence>
<reference evidence="2" key="1">
    <citation type="journal article" date="2016" name="Nat. Biotechnol.">
        <title>Sequencing wild and cultivated cassava and related species reveals extensive interspecific hybridization and genetic diversity.</title>
        <authorList>
            <person name="Bredeson J.V."/>
            <person name="Lyons J.B."/>
            <person name="Prochnik S.E."/>
            <person name="Wu G.A."/>
            <person name="Ha C.M."/>
            <person name="Edsinger-Gonzales E."/>
            <person name="Grimwood J."/>
            <person name="Schmutz J."/>
            <person name="Rabbi I.Y."/>
            <person name="Egesi C."/>
            <person name="Nauluvula P."/>
            <person name="Lebot V."/>
            <person name="Ndunguru J."/>
            <person name="Mkamilo G."/>
            <person name="Bart R.S."/>
            <person name="Setter T.L."/>
            <person name="Gleadow R.M."/>
            <person name="Kulakow P."/>
            <person name="Ferguson M.E."/>
            <person name="Rounsley S."/>
            <person name="Rokhsar D.S."/>
        </authorList>
    </citation>
    <scope>NUCLEOTIDE SEQUENCE [LARGE SCALE GENOMIC DNA]</scope>
    <source>
        <strain evidence="2">cv. AM560-2</strain>
    </source>
</reference>
<organism evidence="1 2">
    <name type="scientific">Manihot esculenta</name>
    <name type="common">Cassava</name>
    <name type="synonym">Jatropha manihot</name>
    <dbReference type="NCBI Taxonomy" id="3983"/>
    <lineage>
        <taxon>Eukaryota</taxon>
        <taxon>Viridiplantae</taxon>
        <taxon>Streptophyta</taxon>
        <taxon>Embryophyta</taxon>
        <taxon>Tracheophyta</taxon>
        <taxon>Spermatophyta</taxon>
        <taxon>Magnoliopsida</taxon>
        <taxon>eudicotyledons</taxon>
        <taxon>Gunneridae</taxon>
        <taxon>Pentapetalae</taxon>
        <taxon>rosids</taxon>
        <taxon>fabids</taxon>
        <taxon>Malpighiales</taxon>
        <taxon>Euphorbiaceae</taxon>
        <taxon>Crotonoideae</taxon>
        <taxon>Manihoteae</taxon>
        <taxon>Manihot</taxon>
    </lineage>
</organism>
<accession>A0ACB7FX02</accession>
<feature type="non-terminal residue" evidence="1">
    <location>
        <position position="122"/>
    </location>
</feature>
<gene>
    <name evidence="1" type="ORF">MANES_18G012901v8</name>
</gene>
<dbReference type="Proteomes" id="UP000091857">
    <property type="component" value="Chromosome 18"/>
</dbReference>
<evidence type="ECO:0000313" key="1">
    <source>
        <dbReference type="EMBL" id="KAG8632340.1"/>
    </source>
</evidence>
<proteinExistence type="predicted"/>
<comment type="caution">
    <text evidence="1">The sequence shown here is derived from an EMBL/GenBank/DDBJ whole genome shotgun (WGS) entry which is preliminary data.</text>
</comment>
<protein>
    <submittedName>
        <fullName evidence="1">Uncharacterized protein</fullName>
    </submittedName>
</protein>
<name>A0ACB7FX02_MANES</name>
<sequence>PSIVSFHPPDVSAACLTTIKRTISRLYEVLGIQIGATFQEIKAAYRRLARVLHPDIATNGQKEETMFEFIKILKAYETLSDPDKRADYDRLLLWRGATRIARSSASRLSRYIRRNWETDHCW</sequence>
<dbReference type="EMBL" id="CM004404">
    <property type="protein sequence ID" value="KAG8632340.1"/>
    <property type="molecule type" value="Genomic_DNA"/>
</dbReference>
<keyword evidence="2" id="KW-1185">Reference proteome</keyword>